<dbReference type="InterPro" id="IPR036533">
    <property type="entry name" value="BAG_dom_sf"/>
</dbReference>
<organism evidence="3 4">
    <name type="scientific">Eremothecium sinecaudum</name>
    <dbReference type="NCBI Taxonomy" id="45286"/>
    <lineage>
        <taxon>Eukaryota</taxon>
        <taxon>Fungi</taxon>
        <taxon>Dikarya</taxon>
        <taxon>Ascomycota</taxon>
        <taxon>Saccharomycotina</taxon>
        <taxon>Saccharomycetes</taxon>
        <taxon>Saccharomycetales</taxon>
        <taxon>Saccharomycetaceae</taxon>
        <taxon>Eremothecium</taxon>
    </lineage>
</organism>
<protein>
    <submittedName>
        <fullName evidence="3">HDL075Wp</fullName>
    </submittedName>
</protein>
<keyword evidence="1" id="KW-1133">Transmembrane helix</keyword>
<dbReference type="STRING" id="45286.A0A0X8HSH9"/>
<name>A0A0X8HSH9_9SACH</name>
<keyword evidence="4" id="KW-1185">Reference proteome</keyword>
<accession>A0A0X8HSH9</accession>
<dbReference type="RefSeq" id="XP_017987665.1">
    <property type="nucleotide sequence ID" value="XM_018131757.1"/>
</dbReference>
<dbReference type="Pfam" id="PF02179">
    <property type="entry name" value="BAG"/>
    <property type="match status" value="1"/>
</dbReference>
<dbReference type="GeneID" id="28723925"/>
<reference evidence="3 4" key="1">
    <citation type="submission" date="2016-01" db="EMBL/GenBank/DDBJ databases">
        <title>Genome sequence of the yeast Holleya sinecauda.</title>
        <authorList>
            <person name="Dietrich F.S."/>
        </authorList>
    </citation>
    <scope>NUCLEOTIDE SEQUENCE [LARGE SCALE GENOMIC DNA]</scope>
    <source>
        <strain evidence="3 4">ATCC 58844</strain>
    </source>
</reference>
<keyword evidence="1" id="KW-0472">Membrane</keyword>
<dbReference type="PROSITE" id="PS51035">
    <property type="entry name" value="BAG"/>
    <property type="match status" value="1"/>
</dbReference>
<dbReference type="OrthoDB" id="417450at2759"/>
<sequence length="182" mass="20698">MEQIIGHARDIYNSGVKRHVDSFFGPLIKKHSNDQMALAVASTIGALLMTYVVCSKFVRNGKSKAGVKKSKKKRSKGNGFTEYQKKQPLTLEEKIDKVLEKFNTEYKSGIENLVATFEAETESHVYQCNFYNEMLLKLLIELDGIDLAGVTGERKLLLKKNRKDAIMQIQQQLKTIDKLRLT</sequence>
<evidence type="ECO:0000256" key="1">
    <source>
        <dbReference type="SAM" id="Phobius"/>
    </source>
</evidence>
<dbReference type="InterPro" id="IPR003103">
    <property type="entry name" value="BAG_domain"/>
</dbReference>
<evidence type="ECO:0000313" key="4">
    <source>
        <dbReference type="Proteomes" id="UP000243052"/>
    </source>
</evidence>
<feature type="domain" description="BAG" evidence="2">
    <location>
        <begin position="91"/>
        <end position="180"/>
    </location>
</feature>
<evidence type="ECO:0000313" key="3">
    <source>
        <dbReference type="EMBL" id="AMD20669.1"/>
    </source>
</evidence>
<feature type="transmembrane region" description="Helical" evidence="1">
    <location>
        <begin position="36"/>
        <end position="54"/>
    </location>
</feature>
<dbReference type="EMBL" id="CP014244">
    <property type="protein sequence ID" value="AMD20669.1"/>
    <property type="molecule type" value="Genomic_DNA"/>
</dbReference>
<dbReference type="SUPFAM" id="SSF63491">
    <property type="entry name" value="BAG domain"/>
    <property type="match status" value="1"/>
</dbReference>
<keyword evidence="1" id="KW-0812">Transmembrane</keyword>
<gene>
    <name evidence="3" type="ORF">AW171_hschr42572</name>
</gene>
<dbReference type="AlphaFoldDB" id="A0A0X8HSH9"/>
<dbReference type="GO" id="GO:0051087">
    <property type="term" value="F:protein-folding chaperone binding"/>
    <property type="evidence" value="ECO:0007669"/>
    <property type="project" value="InterPro"/>
</dbReference>
<dbReference type="SMART" id="SM00264">
    <property type="entry name" value="BAG"/>
    <property type="match status" value="1"/>
</dbReference>
<proteinExistence type="predicted"/>
<dbReference type="Proteomes" id="UP000243052">
    <property type="component" value="Chromosome iv"/>
</dbReference>
<dbReference type="Gene3D" id="1.20.58.120">
    <property type="entry name" value="BAG domain"/>
    <property type="match status" value="1"/>
</dbReference>
<evidence type="ECO:0000259" key="2">
    <source>
        <dbReference type="PROSITE" id="PS51035"/>
    </source>
</evidence>